<evidence type="ECO:0000313" key="2">
    <source>
        <dbReference type="EMBL" id="MBU2668437.1"/>
    </source>
</evidence>
<dbReference type="InterPro" id="IPR015220">
    <property type="entry name" value="Glucodextranase_N"/>
</dbReference>
<protein>
    <recommendedName>
        <fullName evidence="1">Glucodextranase N-terminal domain-containing protein</fullName>
    </recommendedName>
</protein>
<reference evidence="2 3" key="1">
    <citation type="submission" date="2021-06" db="EMBL/GenBank/DDBJ databases">
        <title>Actinoplanes lichenicola sp. nov., and Actinoplanes ovalisporus sp. nov., isolated from lichen in Thailand.</title>
        <authorList>
            <person name="Saeng-In P."/>
            <person name="Kanchanasin P."/>
            <person name="Yuki M."/>
            <person name="Kudo T."/>
            <person name="Ohkuma M."/>
            <person name="Phongsopitanun W."/>
            <person name="Tanasupawat S."/>
        </authorList>
    </citation>
    <scope>NUCLEOTIDE SEQUENCE [LARGE SCALE GENOMIC DNA]</scope>
    <source>
        <strain evidence="2 3">NBRC 110975</strain>
    </source>
</reference>
<dbReference type="InterPro" id="IPR014718">
    <property type="entry name" value="GH-type_carb-bd"/>
</dbReference>
<dbReference type="InterPro" id="IPR011013">
    <property type="entry name" value="Gal_mutarotase_sf_dom"/>
</dbReference>
<accession>A0ABS5YYB0</accession>
<dbReference type="EMBL" id="JAHKKG010000011">
    <property type="protein sequence ID" value="MBU2668437.1"/>
    <property type="molecule type" value="Genomic_DNA"/>
</dbReference>
<gene>
    <name evidence="2" type="ORF">KOI35_33485</name>
</gene>
<dbReference type="Pfam" id="PF09137">
    <property type="entry name" value="Glucodextran_N"/>
    <property type="match status" value="1"/>
</dbReference>
<evidence type="ECO:0000313" key="3">
    <source>
        <dbReference type="Proteomes" id="UP001519654"/>
    </source>
</evidence>
<evidence type="ECO:0000259" key="1">
    <source>
        <dbReference type="Pfam" id="PF09137"/>
    </source>
</evidence>
<proteinExistence type="predicted"/>
<dbReference type="Gene3D" id="2.70.98.10">
    <property type="match status" value="1"/>
</dbReference>
<feature type="domain" description="Glucodextranase N-terminal" evidence="1">
    <location>
        <begin position="1"/>
        <end position="61"/>
    </location>
</feature>
<keyword evidence="3" id="KW-1185">Reference proteome</keyword>
<name>A0ABS5YYB0_9ACTN</name>
<comment type="caution">
    <text evidence="2">The sequence shown here is derived from an EMBL/GenBank/DDBJ whole genome shotgun (WGS) entry which is preliminary data.</text>
</comment>
<dbReference type="RefSeq" id="WP_215792694.1">
    <property type="nucleotide sequence ID" value="NZ_JAHKKG010000011.1"/>
</dbReference>
<dbReference type="SUPFAM" id="SSF74650">
    <property type="entry name" value="Galactose mutarotase-like"/>
    <property type="match status" value="1"/>
</dbReference>
<dbReference type="Proteomes" id="UP001519654">
    <property type="component" value="Unassembled WGS sequence"/>
</dbReference>
<organism evidence="2 3">
    <name type="scientific">Paractinoplanes bogorensis</name>
    <dbReference type="NCBI Taxonomy" id="1610840"/>
    <lineage>
        <taxon>Bacteria</taxon>
        <taxon>Bacillati</taxon>
        <taxon>Actinomycetota</taxon>
        <taxon>Actinomycetes</taxon>
        <taxon>Micromonosporales</taxon>
        <taxon>Micromonosporaceae</taxon>
        <taxon>Paractinoplanes</taxon>
    </lineage>
</organism>
<sequence length="120" mass="12838">MDWHYRSAGPGSLMQTAEIRGGHSTPALSFAASEAGALAAAKASLRAGFGRVARDYAYGWKGLSLGVGKPPIGADRKVWTTSALVLAAADRSPSTSVGWWIRASSTWSGWASFRRPTRRW</sequence>